<accession>A0ABU6NK17</accession>
<gene>
    <name evidence="3" type="ORF">P5F74_10500</name>
</gene>
<dbReference type="EMBL" id="JAROAS010000020">
    <property type="protein sequence ID" value="MED4128563.1"/>
    <property type="molecule type" value="Genomic_DNA"/>
</dbReference>
<evidence type="ECO:0000256" key="2">
    <source>
        <dbReference type="SAM" id="Phobius"/>
    </source>
</evidence>
<dbReference type="SUPFAM" id="SSF53187">
    <property type="entry name" value="Zn-dependent exopeptidases"/>
    <property type="match status" value="1"/>
</dbReference>
<dbReference type="InterPro" id="IPR010897">
    <property type="entry name" value="Spore_II_P"/>
</dbReference>
<evidence type="ECO:0000256" key="1">
    <source>
        <dbReference type="SAM" id="MobiDB-lite"/>
    </source>
</evidence>
<evidence type="ECO:0000313" key="3">
    <source>
        <dbReference type="EMBL" id="MED4128563.1"/>
    </source>
</evidence>
<proteinExistence type="predicted"/>
<feature type="transmembrane region" description="Helical" evidence="2">
    <location>
        <begin position="7"/>
        <end position="26"/>
    </location>
</feature>
<reference evidence="3 4" key="1">
    <citation type="submission" date="2023-03" db="EMBL/GenBank/DDBJ databases">
        <title>Bacillus Genome Sequencing.</title>
        <authorList>
            <person name="Dunlap C."/>
        </authorList>
    </citation>
    <scope>NUCLEOTIDE SEQUENCE [LARGE SCALE GENOMIC DNA]</scope>
    <source>
        <strain evidence="3 4">B-4107</strain>
    </source>
</reference>
<dbReference type="RefSeq" id="WP_035393050.1">
    <property type="nucleotide sequence ID" value="NZ_CP042163.1"/>
</dbReference>
<comment type="caution">
    <text evidence="3">The sequence shown here is derived from an EMBL/GenBank/DDBJ whole genome shotgun (WGS) entry which is preliminary data.</text>
</comment>
<keyword evidence="2" id="KW-0472">Membrane</keyword>
<dbReference type="Proteomes" id="UP001341820">
    <property type="component" value="Unassembled WGS sequence"/>
</dbReference>
<protein>
    <submittedName>
        <fullName evidence="3">Stage II sporulation protein P</fullName>
    </submittedName>
</protein>
<sequence length="365" mass="40202">MNVVVKWLGSISIMLLSTLLIISILATNQTWYNRGLNTIVSPLEGVDLLHLISLENPIFKEALPSEFKAKSFSHVMVSTATNLDFSHPLSLLSQGIPAMAAFDTTIAVAGQGTDVTNMPRETLPPEEALAELAKEHTNEENEESPGQESENTDPSVLIYHTHSYESFLPELGLEGAENADQAISSNPELNIINVGKHFADRLSTHGIVADVDKTNMNAYMQERSMTNYYSASRQIIEGKLETQQYDLLLDFHRDSARRDLTAVTINNETFARILFVVGTAHANSDAQLAAATELHNRIEEAYPGLSRGVFTKDKSQGNGIYNQDLANTAMLIEFGGVDNTMEESLRSADAVADLLADYYKETMDE</sequence>
<dbReference type="Pfam" id="PF07454">
    <property type="entry name" value="SpoIIP"/>
    <property type="match status" value="1"/>
</dbReference>
<keyword evidence="2" id="KW-1133">Transmembrane helix</keyword>
<organism evidence="3 4">
    <name type="scientific">Shouchella miscanthi</name>
    <dbReference type="NCBI Taxonomy" id="2598861"/>
    <lineage>
        <taxon>Bacteria</taxon>
        <taxon>Bacillati</taxon>
        <taxon>Bacillota</taxon>
        <taxon>Bacilli</taxon>
        <taxon>Bacillales</taxon>
        <taxon>Bacillaceae</taxon>
        <taxon>Shouchella</taxon>
    </lineage>
</organism>
<evidence type="ECO:0000313" key="4">
    <source>
        <dbReference type="Proteomes" id="UP001341820"/>
    </source>
</evidence>
<keyword evidence="4" id="KW-1185">Reference proteome</keyword>
<name>A0ABU6NK17_9BACI</name>
<feature type="region of interest" description="Disordered" evidence="1">
    <location>
        <begin position="134"/>
        <end position="153"/>
    </location>
</feature>
<dbReference type="NCBIfam" id="TIGR02867">
    <property type="entry name" value="spore_II_P"/>
    <property type="match status" value="1"/>
</dbReference>
<keyword evidence="2" id="KW-0812">Transmembrane</keyword>